<dbReference type="Proteomes" id="UP000006794">
    <property type="component" value="Chromosome"/>
</dbReference>
<protein>
    <submittedName>
        <fullName evidence="2">Uncharacterized protein</fullName>
    </submittedName>
</protein>
<dbReference type="AlphaFoldDB" id="F8D3V1"/>
<dbReference type="HOGENOM" id="CLU_2893212_0_0_2"/>
<keyword evidence="1" id="KW-0472">Membrane</keyword>
<name>F8D3V1_HALXS</name>
<sequence>MIGAALQRFALLVMVLGGFLEVSSPGSGVGFMLIAALLGAVGLVIELRRADGGTRSADRAES</sequence>
<proteinExistence type="predicted"/>
<keyword evidence="3" id="KW-1185">Reference proteome</keyword>
<dbReference type="KEGG" id="hxa:Halxa_3999"/>
<gene>
    <name evidence="2" type="ordered locus">Halxa_3999</name>
</gene>
<feature type="transmembrane region" description="Helical" evidence="1">
    <location>
        <begin position="27"/>
        <end position="45"/>
    </location>
</feature>
<dbReference type="GeneID" id="10798941"/>
<keyword evidence="1" id="KW-0812">Transmembrane</keyword>
<organism evidence="2 3">
    <name type="scientific">Halopiger xanaduensis (strain DSM 18323 / JCM 14033 / SH-6)</name>
    <dbReference type="NCBI Taxonomy" id="797210"/>
    <lineage>
        <taxon>Archaea</taxon>
        <taxon>Methanobacteriati</taxon>
        <taxon>Methanobacteriota</taxon>
        <taxon>Stenosarchaea group</taxon>
        <taxon>Halobacteria</taxon>
        <taxon>Halobacteriales</taxon>
        <taxon>Natrialbaceae</taxon>
        <taxon>Halopiger</taxon>
    </lineage>
</organism>
<reference evidence="2 3" key="1">
    <citation type="journal article" date="2012" name="Stand. Genomic Sci.">
        <title>Complete genome sequence of Halopiger xanaduensis type strain (SH-6(T)).</title>
        <authorList>
            <person name="Anderson I."/>
            <person name="Tindall B.J."/>
            <person name="Rohde M."/>
            <person name="Lucas S."/>
            <person name="Han J."/>
            <person name="Lapidus A."/>
            <person name="Cheng J.F."/>
            <person name="Goodwin L."/>
            <person name="Pitluck S."/>
            <person name="Peters L."/>
            <person name="Pati A."/>
            <person name="Mikhailova N."/>
            <person name="Pagani I."/>
            <person name="Teshima H."/>
            <person name="Han C."/>
            <person name="Tapia R."/>
            <person name="Land M."/>
            <person name="Woyke T."/>
            <person name="Klenk H.P."/>
            <person name="Kyrpides N."/>
            <person name="Ivanova N."/>
        </authorList>
    </citation>
    <scope>NUCLEOTIDE SEQUENCE [LARGE SCALE GENOMIC DNA]</scope>
    <source>
        <strain evidence="3">DSM 18323 / JCM 14033 / SH-6</strain>
    </source>
</reference>
<evidence type="ECO:0000256" key="1">
    <source>
        <dbReference type="SAM" id="Phobius"/>
    </source>
</evidence>
<evidence type="ECO:0000313" key="3">
    <source>
        <dbReference type="Proteomes" id="UP000006794"/>
    </source>
</evidence>
<dbReference type="RefSeq" id="WP_013881490.1">
    <property type="nucleotide sequence ID" value="NC_015666.1"/>
</dbReference>
<keyword evidence="1" id="KW-1133">Transmembrane helix</keyword>
<dbReference type="OrthoDB" id="379747at2157"/>
<evidence type="ECO:0000313" key="2">
    <source>
        <dbReference type="EMBL" id="AEH38604.1"/>
    </source>
</evidence>
<dbReference type="EMBL" id="CP002839">
    <property type="protein sequence ID" value="AEH38604.1"/>
    <property type="molecule type" value="Genomic_DNA"/>
</dbReference>
<accession>F8D3V1</accession>